<dbReference type="PANTHER" id="PTHR12411">
    <property type="entry name" value="CYSTEINE PROTEASE FAMILY C1-RELATED"/>
    <property type="match status" value="1"/>
</dbReference>
<reference evidence="3 4" key="1">
    <citation type="journal article" date="2011" name="J. Bacteriol.">
        <title>Genome sequence of the plant-pathogenic bacterium Dickeya dadantii 3937.</title>
        <authorList>
            <person name="Glasner J.D."/>
            <person name="Yang C.H."/>
            <person name="Reverchon S."/>
            <person name="Hugouvieux-Cotte-Pattat N."/>
            <person name="Condemine G."/>
            <person name="Bohin J.P."/>
            <person name="Van Gijsegem F."/>
            <person name="Yang S."/>
            <person name="Franza T."/>
            <person name="Expert D."/>
            <person name="Plunkett G. III"/>
            <person name="San Francisco M.J."/>
            <person name="Charkowski A.O."/>
            <person name="Py B."/>
            <person name="Bell K."/>
            <person name="Rauscher L."/>
            <person name="Rodriguez-Palenzuela P."/>
            <person name="Toussaint A."/>
            <person name="Holeva M.C."/>
            <person name="He S.Y."/>
            <person name="Douet V."/>
            <person name="Boccara M."/>
            <person name="Blanco C."/>
            <person name="Toth I."/>
            <person name="Anderson B.D."/>
            <person name="Biehl B.S."/>
            <person name="Mau B."/>
            <person name="Flynn S.M."/>
            <person name="Barras F."/>
            <person name="Lindeberg M."/>
            <person name="Birch P.R."/>
            <person name="Tsuyumu S."/>
            <person name="Shi X."/>
            <person name="Hibbing M."/>
            <person name="Yap M.N."/>
            <person name="Carpentier M."/>
            <person name="Dassa E."/>
            <person name="Umehara M."/>
            <person name="Kim J.F."/>
            <person name="Rusch M."/>
            <person name="Soni P."/>
            <person name="Mayhew G.F."/>
            <person name="Fouts D.E."/>
            <person name="Gill S.R."/>
            <person name="Blattner F.R."/>
            <person name="Keen N.T."/>
            <person name="Perna N.T."/>
        </authorList>
    </citation>
    <scope>NUCLEOTIDE SEQUENCE [LARGE SCALE GENOMIC DNA]</scope>
    <source>
        <strain evidence="3 4">3937</strain>
    </source>
</reference>
<evidence type="ECO:0000256" key="1">
    <source>
        <dbReference type="ARBA" id="ARBA00008455"/>
    </source>
</evidence>
<keyword evidence="4" id="KW-1185">Reference proteome</keyword>
<organism evidence="3 4">
    <name type="scientific">Dickeya dadantii (strain 3937)</name>
    <name type="common">Erwinia chrysanthemi (strain 3937)</name>
    <dbReference type="NCBI Taxonomy" id="198628"/>
    <lineage>
        <taxon>Bacteria</taxon>
        <taxon>Pseudomonadati</taxon>
        <taxon>Pseudomonadota</taxon>
        <taxon>Gammaproteobacteria</taxon>
        <taxon>Enterobacterales</taxon>
        <taxon>Pectobacteriaceae</taxon>
        <taxon>Dickeya</taxon>
    </lineage>
</organism>
<accession>E0SII6</accession>
<evidence type="ECO:0000259" key="2">
    <source>
        <dbReference type="SMART" id="SM00645"/>
    </source>
</evidence>
<dbReference type="Pfam" id="PF00112">
    <property type="entry name" value="Peptidase_C1"/>
    <property type="match status" value="1"/>
</dbReference>
<dbReference type="InterPro" id="IPR038765">
    <property type="entry name" value="Papain-like_cys_pep_sf"/>
</dbReference>
<dbReference type="SMART" id="SM00645">
    <property type="entry name" value="Pept_C1"/>
    <property type="match status" value="1"/>
</dbReference>
<dbReference type="InterPro" id="IPR013128">
    <property type="entry name" value="Peptidase_C1A"/>
</dbReference>
<keyword evidence="3" id="KW-0378">Hydrolase</keyword>
<evidence type="ECO:0000313" key="4">
    <source>
        <dbReference type="Proteomes" id="UP000006859"/>
    </source>
</evidence>
<keyword evidence="3" id="KW-0645">Protease</keyword>
<dbReference type="CDD" id="cd02619">
    <property type="entry name" value="Peptidase_C1"/>
    <property type="match status" value="1"/>
</dbReference>
<dbReference type="EMBL" id="CP002038">
    <property type="protein sequence ID" value="ADM97867.1"/>
    <property type="molecule type" value="Genomic_DNA"/>
</dbReference>
<dbReference type="HOGENOM" id="CLU_056603_3_0_6"/>
<dbReference type="STRING" id="198628.Dda3937_03027"/>
<dbReference type="GO" id="GO:0006508">
    <property type="term" value="P:proteolysis"/>
    <property type="evidence" value="ECO:0007669"/>
    <property type="project" value="UniProtKB-KW"/>
</dbReference>
<comment type="similarity">
    <text evidence="1">Belongs to the peptidase C1 family.</text>
</comment>
<evidence type="ECO:0000313" key="3">
    <source>
        <dbReference type="EMBL" id="ADM97867.1"/>
    </source>
</evidence>
<proteinExistence type="inferred from homology"/>
<dbReference type="InterPro" id="IPR000668">
    <property type="entry name" value="Peptidase_C1A_C"/>
</dbReference>
<dbReference type="KEGG" id="ddd:Dda3937_03027"/>
<dbReference type="SUPFAM" id="SSF54001">
    <property type="entry name" value="Cysteine proteinases"/>
    <property type="match status" value="1"/>
</dbReference>
<gene>
    <name evidence="3" type="ordered locus">Dda3937_03027</name>
</gene>
<dbReference type="Gene3D" id="3.90.70.10">
    <property type="entry name" value="Cysteine proteinases"/>
    <property type="match status" value="1"/>
</dbReference>
<dbReference type="Proteomes" id="UP000006859">
    <property type="component" value="Chromosome"/>
</dbReference>
<name>E0SII6_DICD3</name>
<protein>
    <submittedName>
        <fullName evidence="3">Cysteine protease</fullName>
        <ecNumber evidence="3">3.4.22.-</ecNumber>
    </submittedName>
</protein>
<dbReference type="GO" id="GO:0008234">
    <property type="term" value="F:cysteine-type peptidase activity"/>
    <property type="evidence" value="ECO:0007669"/>
    <property type="project" value="InterPro"/>
</dbReference>
<dbReference type="MEROPS" id="C01.128"/>
<dbReference type="eggNOG" id="COG4870">
    <property type="taxonomic scope" value="Bacteria"/>
</dbReference>
<feature type="domain" description="Peptidase C1A papain C-terminal" evidence="2">
    <location>
        <begin position="49"/>
        <end position="267"/>
    </location>
</feature>
<dbReference type="EC" id="3.4.22.-" evidence="3"/>
<dbReference type="AlphaFoldDB" id="E0SII6"/>
<sequence>MEGNLANLTIKRLITMLTKRRKSRLGYIPDTLDIRDHHYTPDPSVLKVLPAKVDLTPTFEVYDQGPIGSCTANALAGAVQFDRLKAGERPNFIPSRLFIYYCERTIEGDVKYDAGAMLRDGIKALHKLGVCPEDEWPYVATPPKEEGGEFPPGAPAATKPPARCYQDALKYTITNYQRLHQDLAHLQGCLACGFPFVFGFTVYSSWINLQNLPVVVPLPSGKDKPEGGHAVLCVGYDNATQLFKFRNSWGKAVGENGYFYMPYAYLLDRRLAQDIWTINTVKS</sequence>